<reference evidence="2" key="1">
    <citation type="submission" date="2018-10" db="EMBL/GenBank/DDBJ databases">
        <title>Effector identification in a new, highly contiguous assembly of the strawberry crown rot pathogen Phytophthora cactorum.</title>
        <authorList>
            <person name="Armitage A.D."/>
            <person name="Nellist C.F."/>
            <person name="Bates H."/>
            <person name="Vickerstaff R.J."/>
            <person name="Harrison R.J."/>
        </authorList>
    </citation>
    <scope>NUCLEOTIDE SEQUENCE</scope>
    <source>
        <strain evidence="2">4032</strain>
        <strain evidence="3">4040</strain>
        <strain evidence="4">P415</strain>
        <strain evidence="5">P421</strain>
    </source>
</reference>
<sequence length="143" mass="14684">MVVGLQEMQRPEQKPPNVPADAVAQPLPGFQDAGPANRLLPQLLEATNTAPPNSADARPSDASSPVTAITVPTVGHVGPGDIPTFLPQGGPVDAAPGQVAPPSAVVPLLSDEPEPRLGDLFSYHHFVSPLSSSWSPPTVGRGP</sequence>
<evidence type="ECO:0000313" key="2">
    <source>
        <dbReference type="EMBL" id="KAG2940389.1"/>
    </source>
</evidence>
<evidence type="ECO:0000313" key="5">
    <source>
        <dbReference type="EMBL" id="KAG3226702.1"/>
    </source>
</evidence>
<comment type="caution">
    <text evidence="2">The sequence shown here is derived from an EMBL/GenBank/DDBJ whole genome shotgun (WGS) entry which is preliminary data.</text>
</comment>
<evidence type="ECO:0000313" key="4">
    <source>
        <dbReference type="EMBL" id="KAG2997803.1"/>
    </source>
</evidence>
<dbReference type="Proteomes" id="UP000774804">
    <property type="component" value="Unassembled WGS sequence"/>
</dbReference>
<dbReference type="Proteomes" id="UP000736787">
    <property type="component" value="Unassembled WGS sequence"/>
</dbReference>
<feature type="region of interest" description="Disordered" evidence="1">
    <location>
        <begin position="80"/>
        <end position="105"/>
    </location>
</feature>
<dbReference type="EMBL" id="RCMI01000039">
    <property type="protein sequence ID" value="KAG2940389.1"/>
    <property type="molecule type" value="Genomic_DNA"/>
</dbReference>
<feature type="compositionally biased region" description="Low complexity" evidence="1">
    <location>
        <begin position="50"/>
        <end position="65"/>
    </location>
</feature>
<organism evidence="2 6">
    <name type="scientific">Phytophthora cactorum</name>
    <dbReference type="NCBI Taxonomy" id="29920"/>
    <lineage>
        <taxon>Eukaryota</taxon>
        <taxon>Sar</taxon>
        <taxon>Stramenopiles</taxon>
        <taxon>Oomycota</taxon>
        <taxon>Peronosporomycetes</taxon>
        <taxon>Peronosporales</taxon>
        <taxon>Peronosporaceae</taxon>
        <taxon>Phytophthora</taxon>
    </lineage>
</organism>
<evidence type="ECO:0000256" key="1">
    <source>
        <dbReference type="SAM" id="MobiDB-lite"/>
    </source>
</evidence>
<proteinExistence type="predicted"/>
<evidence type="ECO:0000313" key="3">
    <source>
        <dbReference type="EMBL" id="KAG2950453.1"/>
    </source>
</evidence>
<dbReference type="EMBL" id="RCMK01000070">
    <property type="protein sequence ID" value="KAG2950453.1"/>
    <property type="molecule type" value="Genomic_DNA"/>
</dbReference>
<dbReference type="EMBL" id="RCMV01000051">
    <property type="protein sequence ID" value="KAG3226702.1"/>
    <property type="molecule type" value="Genomic_DNA"/>
</dbReference>
<protein>
    <submittedName>
        <fullName evidence="2">Uncharacterized protein</fullName>
    </submittedName>
</protein>
<dbReference type="Proteomes" id="UP000760860">
    <property type="component" value="Unassembled WGS sequence"/>
</dbReference>
<name>A0A8T1DKW4_9STRA</name>
<dbReference type="Proteomes" id="UP000697107">
    <property type="component" value="Unassembled WGS sequence"/>
</dbReference>
<gene>
    <name evidence="2" type="ORF">PC115_g2603</name>
    <name evidence="3" type="ORF">PC117_g4444</name>
    <name evidence="4" type="ORF">PC118_g1688</name>
    <name evidence="5" type="ORF">PC129_g2693</name>
</gene>
<dbReference type="EMBL" id="RCML01000022">
    <property type="protein sequence ID" value="KAG2997803.1"/>
    <property type="molecule type" value="Genomic_DNA"/>
</dbReference>
<accession>A0A8T1DKW4</accession>
<feature type="region of interest" description="Disordered" evidence="1">
    <location>
        <begin position="1"/>
        <end position="66"/>
    </location>
</feature>
<evidence type="ECO:0000313" key="6">
    <source>
        <dbReference type="Proteomes" id="UP000774804"/>
    </source>
</evidence>
<dbReference type="AlphaFoldDB" id="A0A8T1DKW4"/>